<accession>A0A0F9PDW1</accession>
<organism evidence="1">
    <name type="scientific">marine sediment metagenome</name>
    <dbReference type="NCBI Taxonomy" id="412755"/>
    <lineage>
        <taxon>unclassified sequences</taxon>
        <taxon>metagenomes</taxon>
        <taxon>ecological metagenomes</taxon>
    </lineage>
</organism>
<proteinExistence type="predicted"/>
<name>A0A0F9PDW1_9ZZZZ</name>
<evidence type="ECO:0000313" key="1">
    <source>
        <dbReference type="EMBL" id="KKM91552.1"/>
    </source>
</evidence>
<sequence length="69" mass="8277">MMMYILLEYTYYSYYQGTQDRNIGYTLMYAPTLTTFQDICQSLIKQLYVNNEFEIIPDSIKDCTLNYVN</sequence>
<dbReference type="AlphaFoldDB" id="A0A0F9PDW1"/>
<protein>
    <submittedName>
        <fullName evidence="1">Uncharacterized protein</fullName>
    </submittedName>
</protein>
<comment type="caution">
    <text evidence="1">The sequence shown here is derived from an EMBL/GenBank/DDBJ whole genome shotgun (WGS) entry which is preliminary data.</text>
</comment>
<reference evidence="1" key="1">
    <citation type="journal article" date="2015" name="Nature">
        <title>Complex archaea that bridge the gap between prokaryotes and eukaryotes.</title>
        <authorList>
            <person name="Spang A."/>
            <person name="Saw J.H."/>
            <person name="Jorgensen S.L."/>
            <person name="Zaremba-Niedzwiedzka K."/>
            <person name="Martijn J."/>
            <person name="Lind A.E."/>
            <person name="van Eijk R."/>
            <person name="Schleper C."/>
            <person name="Guy L."/>
            <person name="Ettema T.J."/>
        </authorList>
    </citation>
    <scope>NUCLEOTIDE SEQUENCE</scope>
</reference>
<dbReference type="EMBL" id="LAZR01006516">
    <property type="protein sequence ID" value="KKM91552.1"/>
    <property type="molecule type" value="Genomic_DNA"/>
</dbReference>
<gene>
    <name evidence="1" type="ORF">LCGC14_1227320</name>
</gene>